<evidence type="ECO:0000256" key="3">
    <source>
        <dbReference type="ARBA" id="ARBA00022722"/>
    </source>
</evidence>
<accession>A0A6P8ID76</accession>
<dbReference type="InParanoid" id="A0A6P8ID76"/>
<dbReference type="Pfam" id="PF02130">
    <property type="entry name" value="YbeY"/>
    <property type="match status" value="1"/>
</dbReference>
<evidence type="ECO:0000256" key="6">
    <source>
        <dbReference type="ARBA" id="ARBA00022801"/>
    </source>
</evidence>
<dbReference type="Gene3D" id="3.40.390.30">
    <property type="entry name" value="Metalloproteases ('zincins'), catalytic domain"/>
    <property type="match status" value="1"/>
</dbReference>
<dbReference type="PANTHER" id="PTHR46986:SF1">
    <property type="entry name" value="ENDORIBONUCLEASE YBEY, CHLOROPLASTIC"/>
    <property type="match status" value="1"/>
</dbReference>
<evidence type="ECO:0000256" key="2">
    <source>
        <dbReference type="ARBA" id="ARBA00010875"/>
    </source>
</evidence>
<reference evidence="9" key="1">
    <citation type="submission" date="2025-08" db="UniProtKB">
        <authorList>
            <consortium name="RefSeq"/>
        </authorList>
    </citation>
    <scope>IDENTIFICATION</scope>
    <source>
        <tissue evidence="9">Tentacle</tissue>
    </source>
</reference>
<dbReference type="Proteomes" id="UP000515163">
    <property type="component" value="Unplaced"/>
</dbReference>
<keyword evidence="8" id="KW-1185">Reference proteome</keyword>
<dbReference type="PROSITE" id="PS01306">
    <property type="entry name" value="UPF0054"/>
    <property type="match status" value="1"/>
</dbReference>
<evidence type="ECO:0000313" key="8">
    <source>
        <dbReference type="Proteomes" id="UP000515163"/>
    </source>
</evidence>
<keyword evidence="7" id="KW-0862">Zinc</keyword>
<dbReference type="GO" id="GO:0006364">
    <property type="term" value="P:rRNA processing"/>
    <property type="evidence" value="ECO:0007669"/>
    <property type="project" value="InterPro"/>
</dbReference>
<dbReference type="KEGG" id="aten:116299485"/>
<organism evidence="8 9">
    <name type="scientific">Actinia tenebrosa</name>
    <name type="common">Australian red waratah sea anemone</name>
    <dbReference type="NCBI Taxonomy" id="6105"/>
    <lineage>
        <taxon>Eukaryota</taxon>
        <taxon>Metazoa</taxon>
        <taxon>Cnidaria</taxon>
        <taxon>Anthozoa</taxon>
        <taxon>Hexacorallia</taxon>
        <taxon>Actiniaria</taxon>
        <taxon>Actiniidae</taxon>
        <taxon>Actinia</taxon>
    </lineage>
</organism>
<evidence type="ECO:0000256" key="1">
    <source>
        <dbReference type="ARBA" id="ARBA00001947"/>
    </source>
</evidence>
<dbReference type="GO" id="GO:0004222">
    <property type="term" value="F:metalloendopeptidase activity"/>
    <property type="evidence" value="ECO:0007669"/>
    <property type="project" value="InterPro"/>
</dbReference>
<keyword evidence="3" id="KW-0540">Nuclease</keyword>
<evidence type="ECO:0000256" key="7">
    <source>
        <dbReference type="ARBA" id="ARBA00022833"/>
    </source>
</evidence>
<evidence type="ECO:0000256" key="4">
    <source>
        <dbReference type="ARBA" id="ARBA00022723"/>
    </source>
</evidence>
<protein>
    <submittedName>
        <fullName evidence="9">Endoribonuclease YbeY-like isoform X1</fullName>
    </submittedName>
</protein>
<keyword evidence="5" id="KW-0255">Endonuclease</keyword>
<evidence type="ECO:0000256" key="5">
    <source>
        <dbReference type="ARBA" id="ARBA00022759"/>
    </source>
</evidence>
<dbReference type="PANTHER" id="PTHR46986">
    <property type="entry name" value="ENDORIBONUCLEASE YBEY, CHLOROPLASTIC"/>
    <property type="match status" value="1"/>
</dbReference>
<comment type="similarity">
    <text evidence="2">Belongs to the endoribonuclease YbeY family.</text>
</comment>
<dbReference type="InterPro" id="IPR002036">
    <property type="entry name" value="YbeY"/>
</dbReference>
<name>A0A6P8ID76_ACTTE</name>
<dbReference type="InterPro" id="IPR023091">
    <property type="entry name" value="MetalPrtase_cat_dom_sf_prd"/>
</dbReference>
<dbReference type="SUPFAM" id="SSF55486">
    <property type="entry name" value="Metalloproteases ('zincins'), catalytic domain"/>
    <property type="match status" value="1"/>
</dbReference>
<dbReference type="HAMAP" id="MF_00009">
    <property type="entry name" value="Endoribonucl_YbeY"/>
    <property type="match status" value="1"/>
</dbReference>
<proteinExistence type="inferred from homology"/>
<keyword evidence="4" id="KW-0479">Metal-binding</keyword>
<sequence length="213" mass="24354">MSVFLSNLQKRVFFDSAVLVRDAKYLMQLLRLDKFDVSVVCTGGKLIKSLNLRYRKRNVQTDILAFPYFENVKPGILPKPSNSHEYNIGDIILGMHVIENDCNEQEKSMHEYLPVLIAHGLCHLLGYTHDTKDSLIQMHKKESEILTAFNELTGYSTAPLTPSADLIDKPDGERFLEYQYKPPVPAGSSNARYDKVLQRYLAESQRKNSPDME</sequence>
<keyword evidence="6" id="KW-0378">Hydrolase</keyword>
<gene>
    <name evidence="9" type="primary">LOC116299485</name>
</gene>
<dbReference type="AlphaFoldDB" id="A0A6P8ID76"/>
<dbReference type="GO" id="GO:0046872">
    <property type="term" value="F:metal ion binding"/>
    <property type="evidence" value="ECO:0007669"/>
    <property type="project" value="UniProtKB-KW"/>
</dbReference>
<dbReference type="OrthoDB" id="27226at2759"/>
<dbReference type="GeneID" id="116299485"/>
<evidence type="ECO:0000313" key="9">
    <source>
        <dbReference type="RefSeq" id="XP_031564007.1"/>
    </source>
</evidence>
<dbReference type="FunCoup" id="A0A6P8ID76">
    <property type="interactions" value="550"/>
</dbReference>
<dbReference type="RefSeq" id="XP_031564007.1">
    <property type="nucleotide sequence ID" value="XM_031708147.1"/>
</dbReference>
<dbReference type="InterPro" id="IPR020549">
    <property type="entry name" value="YbeY_CS"/>
</dbReference>
<comment type="cofactor">
    <cofactor evidence="1">
        <name>Zn(2+)</name>
        <dbReference type="ChEBI" id="CHEBI:29105"/>
    </cofactor>
</comment>
<dbReference type="NCBIfam" id="TIGR00043">
    <property type="entry name" value="rRNA maturation RNase YbeY"/>
    <property type="match status" value="1"/>
</dbReference>
<dbReference type="GO" id="GO:0004519">
    <property type="term" value="F:endonuclease activity"/>
    <property type="evidence" value="ECO:0007669"/>
    <property type="project" value="UniProtKB-KW"/>
</dbReference>